<name>A0A3B3ZSX0_9GOBI</name>
<evidence type="ECO:0008006" key="5">
    <source>
        <dbReference type="Google" id="ProtNLM"/>
    </source>
</evidence>
<dbReference type="AlphaFoldDB" id="A0A3B3ZSX0"/>
<protein>
    <recommendedName>
        <fullName evidence="5">Proline rich 15</fullName>
    </recommendedName>
</protein>
<dbReference type="PANTHER" id="PTHR14581:SF4">
    <property type="entry name" value="PROLINE-RICH PROTEIN 15"/>
    <property type="match status" value="1"/>
</dbReference>
<sequence>MTERAPWWKAFLPKKKTGSKDSHPIGPDFDPWAPHPDKPRDSTPSKADPAVTPADSAQLDSDERYDDTHMESVFNERTCRRNMNVSRSGRFKEKRRVRKSLPIQDTGAQEEVMGFPPDWKCHHKESEV</sequence>
<organism evidence="3 4">
    <name type="scientific">Periophthalmus magnuspinnatus</name>
    <dbReference type="NCBI Taxonomy" id="409849"/>
    <lineage>
        <taxon>Eukaryota</taxon>
        <taxon>Metazoa</taxon>
        <taxon>Chordata</taxon>
        <taxon>Craniata</taxon>
        <taxon>Vertebrata</taxon>
        <taxon>Euteleostomi</taxon>
        <taxon>Actinopterygii</taxon>
        <taxon>Neopterygii</taxon>
        <taxon>Teleostei</taxon>
        <taxon>Neoteleostei</taxon>
        <taxon>Acanthomorphata</taxon>
        <taxon>Gobiaria</taxon>
        <taxon>Gobiiformes</taxon>
        <taxon>Gobioidei</taxon>
        <taxon>Gobiidae</taxon>
        <taxon>Oxudercinae</taxon>
        <taxon>Periophthalmus</taxon>
    </lineage>
</organism>
<dbReference type="Ensembl" id="ENSPMGT00000008116.1">
    <property type="protein sequence ID" value="ENSPMGP00000007630.1"/>
    <property type="gene ID" value="ENSPMGG00000006328.1"/>
</dbReference>
<evidence type="ECO:0000256" key="1">
    <source>
        <dbReference type="ARBA" id="ARBA00010096"/>
    </source>
</evidence>
<dbReference type="Proteomes" id="UP000261520">
    <property type="component" value="Unplaced"/>
</dbReference>
<proteinExistence type="inferred from homology"/>
<reference evidence="3" key="2">
    <citation type="submission" date="2025-09" db="UniProtKB">
        <authorList>
            <consortium name="Ensembl"/>
        </authorList>
    </citation>
    <scope>IDENTIFICATION</scope>
</reference>
<dbReference type="PANTHER" id="PTHR14581">
    <property type="match status" value="1"/>
</dbReference>
<evidence type="ECO:0000313" key="4">
    <source>
        <dbReference type="Proteomes" id="UP000261520"/>
    </source>
</evidence>
<keyword evidence="4" id="KW-1185">Reference proteome</keyword>
<accession>A0A3B3ZSX0</accession>
<reference evidence="3" key="1">
    <citation type="submission" date="2025-08" db="UniProtKB">
        <authorList>
            <consortium name="Ensembl"/>
        </authorList>
    </citation>
    <scope>IDENTIFICATION</scope>
</reference>
<comment type="similarity">
    <text evidence="1">Belongs to the PRR15 family.</text>
</comment>
<feature type="region of interest" description="Disordered" evidence="2">
    <location>
        <begin position="1"/>
        <end position="66"/>
    </location>
</feature>
<evidence type="ECO:0000256" key="2">
    <source>
        <dbReference type="SAM" id="MobiDB-lite"/>
    </source>
</evidence>
<evidence type="ECO:0000313" key="3">
    <source>
        <dbReference type="Ensembl" id="ENSPMGP00000007630.1"/>
    </source>
</evidence>
<dbReference type="InterPro" id="IPR028237">
    <property type="entry name" value="PRR15"/>
</dbReference>
<dbReference type="Pfam" id="PF15321">
    <property type="entry name" value="ATAD4"/>
    <property type="match status" value="1"/>
</dbReference>